<sequence>MEDNELSQICSSEKTKRNFFCIKFLLFYESLPDILWVHQSLTGGREAALSLAAFCF</sequence>
<evidence type="ECO:0000313" key="1">
    <source>
        <dbReference type="EMBL" id="EDM11629.1"/>
    </source>
</evidence>
<name>A6JFN3_RAT</name>
<accession>A6JFN3</accession>
<evidence type="ECO:0000313" key="2">
    <source>
        <dbReference type="Proteomes" id="UP000234681"/>
    </source>
</evidence>
<reference evidence="2" key="1">
    <citation type="submission" date="2005-09" db="EMBL/GenBank/DDBJ databases">
        <authorList>
            <person name="Mural R.J."/>
            <person name="Li P.W."/>
            <person name="Adams M.D."/>
            <person name="Amanatides P.G."/>
            <person name="Baden-Tillson H."/>
            <person name="Barnstead M."/>
            <person name="Chin S.H."/>
            <person name="Dew I."/>
            <person name="Evans C.A."/>
            <person name="Ferriera S."/>
            <person name="Flanigan M."/>
            <person name="Fosler C."/>
            <person name="Glodek A."/>
            <person name="Gu Z."/>
            <person name="Holt R.A."/>
            <person name="Jennings D."/>
            <person name="Kraft C.L."/>
            <person name="Lu F."/>
            <person name="Nguyen T."/>
            <person name="Nusskern D.R."/>
            <person name="Pfannkoch C.M."/>
            <person name="Sitter C."/>
            <person name="Sutton G.G."/>
            <person name="Venter J.C."/>
            <person name="Wang Z."/>
            <person name="Woodage T."/>
            <person name="Zheng X.H."/>
            <person name="Zhong F."/>
        </authorList>
    </citation>
    <scope>NUCLEOTIDE SEQUENCE [LARGE SCALE GENOMIC DNA]</scope>
    <source>
        <strain>BN</strain>
        <strain evidence="2">Sprague-Dawley</strain>
    </source>
</reference>
<gene>
    <name evidence="1" type="ORF">rCG_30461</name>
</gene>
<dbReference type="Proteomes" id="UP000234681">
    <property type="component" value="Chromosome 5"/>
</dbReference>
<dbReference type="AlphaFoldDB" id="A6JFN3"/>
<organism evidence="1 2">
    <name type="scientific">Rattus norvegicus</name>
    <name type="common">Rat</name>
    <dbReference type="NCBI Taxonomy" id="10116"/>
    <lineage>
        <taxon>Eukaryota</taxon>
        <taxon>Metazoa</taxon>
        <taxon>Chordata</taxon>
        <taxon>Craniata</taxon>
        <taxon>Vertebrata</taxon>
        <taxon>Euteleostomi</taxon>
        <taxon>Mammalia</taxon>
        <taxon>Eutheria</taxon>
        <taxon>Euarchontoglires</taxon>
        <taxon>Glires</taxon>
        <taxon>Rodentia</taxon>
        <taxon>Myomorpha</taxon>
        <taxon>Muroidea</taxon>
        <taxon>Muridae</taxon>
        <taxon>Murinae</taxon>
        <taxon>Rattus</taxon>
    </lineage>
</organism>
<protein>
    <submittedName>
        <fullName evidence="1">RCG30461</fullName>
    </submittedName>
</protein>
<proteinExistence type="predicted"/>
<dbReference type="EMBL" id="CH473984">
    <property type="protein sequence ID" value="EDM11629.1"/>
    <property type="molecule type" value="Genomic_DNA"/>
</dbReference>